<feature type="binding site" evidence="10">
    <location>
        <begin position="11"/>
        <end position="18"/>
    </location>
    <ligand>
        <name>ATP</name>
        <dbReference type="ChEBI" id="CHEBI:30616"/>
    </ligand>
</feature>
<feature type="region of interest" description="Interaction with substrate tRNA" evidence="10">
    <location>
        <begin position="36"/>
        <end position="39"/>
    </location>
</feature>
<sequence length="313" mass="35315">MILDRLIVVIGPTAVGKTRLGIDLAQLLQTQIISGDSMLIYRGMDVGTAKPDLKERQGITHHMIDILEPTEDFSVAQFQSMAGEIIHSINQQGMIPILVGGTGLYVKALLEGFTFNQAVGDHELRSRLAKLAETQGNQYLHDLLSEVDPYTAQRLHPNDLRRVTRALEVHYTAGEQLSEQKQATGNKHLFDCMVIGLSLRRDVLYDKINRRVDLMLQNGLVEEVFNLLARGVPPGAQSLQAIGYKEIVAYLAGQTDLPTAIGQIKQSTRHFAKRQMTWFRKMPYIEWFSLDQHDYAVMLTRIHKRILEKFPVG</sequence>
<feature type="site" description="Interaction with substrate tRNA" evidence="10">
    <location>
        <position position="125"/>
    </location>
</feature>
<keyword evidence="7 10" id="KW-0067">ATP-binding</keyword>
<comment type="caution">
    <text evidence="14">The sequence shown here is derived from an EMBL/GenBank/DDBJ whole genome shotgun (WGS) entry which is preliminary data.</text>
</comment>
<gene>
    <name evidence="10" type="primary">miaA</name>
    <name evidence="14" type="ORF">ALO_19867</name>
</gene>
<dbReference type="InterPro" id="IPR027417">
    <property type="entry name" value="P-loop_NTPase"/>
</dbReference>
<dbReference type="Pfam" id="PF01715">
    <property type="entry name" value="IPPT"/>
    <property type="match status" value="1"/>
</dbReference>
<dbReference type="NCBIfam" id="TIGR00174">
    <property type="entry name" value="miaA"/>
    <property type="match status" value="1"/>
</dbReference>
<evidence type="ECO:0000256" key="11">
    <source>
        <dbReference type="RuleBase" id="RU003783"/>
    </source>
</evidence>
<keyword evidence="4 10" id="KW-0808">Transferase</keyword>
<evidence type="ECO:0000256" key="1">
    <source>
        <dbReference type="ARBA" id="ARBA00001946"/>
    </source>
</evidence>
<dbReference type="Proteomes" id="UP000003240">
    <property type="component" value="Unassembled WGS sequence"/>
</dbReference>
<comment type="caution">
    <text evidence="10">Lacks conserved residue(s) required for the propagation of feature annotation.</text>
</comment>
<comment type="cofactor">
    <cofactor evidence="1 10">
        <name>Mg(2+)</name>
        <dbReference type="ChEBI" id="CHEBI:18420"/>
    </cofactor>
</comment>
<evidence type="ECO:0000313" key="15">
    <source>
        <dbReference type="Proteomes" id="UP000003240"/>
    </source>
</evidence>
<keyword evidence="8 10" id="KW-0460">Magnesium</keyword>
<comment type="function">
    <text evidence="2 10 12">Catalyzes the transfer of a dimethylallyl group onto the adenine at position 37 in tRNAs that read codons beginning with uridine, leading to the formation of N6-(dimethylallyl)adenosine (i(6)A).</text>
</comment>
<comment type="subunit">
    <text evidence="10">Monomer.</text>
</comment>
<dbReference type="EMBL" id="AFGF01000241">
    <property type="protein sequence ID" value="EGO62092.1"/>
    <property type="molecule type" value="Genomic_DNA"/>
</dbReference>
<dbReference type="InterPro" id="IPR018022">
    <property type="entry name" value="IPT"/>
</dbReference>
<evidence type="ECO:0000256" key="9">
    <source>
        <dbReference type="ARBA" id="ARBA00049563"/>
    </source>
</evidence>
<proteinExistence type="inferred from homology"/>
<reference evidence="14 15" key="1">
    <citation type="journal article" date="2011" name="EMBO J.">
        <title>Structural diversity of bacterial flagellar motors.</title>
        <authorList>
            <person name="Chen S."/>
            <person name="Beeby M."/>
            <person name="Murphy G.E."/>
            <person name="Leadbetter J.R."/>
            <person name="Hendrixson D.R."/>
            <person name="Briegel A."/>
            <person name="Li Z."/>
            <person name="Shi J."/>
            <person name="Tocheva E.I."/>
            <person name="Muller A."/>
            <person name="Dobro M.J."/>
            <person name="Jensen G.J."/>
        </authorList>
    </citation>
    <scope>NUCLEOTIDE SEQUENCE [LARGE SCALE GENOMIC DNA]</scope>
    <source>
        <strain evidence="14 15">DSM 6540</strain>
    </source>
</reference>
<dbReference type="Gene3D" id="3.40.50.300">
    <property type="entry name" value="P-loop containing nucleotide triphosphate hydrolases"/>
    <property type="match status" value="1"/>
</dbReference>
<dbReference type="eggNOG" id="COG0324">
    <property type="taxonomic scope" value="Bacteria"/>
</dbReference>
<dbReference type="GO" id="GO:0005524">
    <property type="term" value="F:ATP binding"/>
    <property type="evidence" value="ECO:0007669"/>
    <property type="project" value="UniProtKB-UniRule"/>
</dbReference>
<feature type="site" description="Interaction with substrate tRNA" evidence="10">
    <location>
        <position position="102"/>
    </location>
</feature>
<keyword evidence="6 10" id="KW-0547">Nucleotide-binding</keyword>
<dbReference type="PANTHER" id="PTHR11088">
    <property type="entry name" value="TRNA DIMETHYLALLYLTRANSFERASE"/>
    <property type="match status" value="1"/>
</dbReference>
<evidence type="ECO:0000256" key="7">
    <source>
        <dbReference type="ARBA" id="ARBA00022840"/>
    </source>
</evidence>
<keyword evidence="5 10" id="KW-0819">tRNA processing</keyword>
<dbReference type="AlphaFoldDB" id="F7NPD0"/>
<dbReference type="InterPro" id="IPR039657">
    <property type="entry name" value="Dimethylallyltransferase"/>
</dbReference>
<evidence type="ECO:0000256" key="13">
    <source>
        <dbReference type="RuleBase" id="RU003785"/>
    </source>
</evidence>
<evidence type="ECO:0000256" key="12">
    <source>
        <dbReference type="RuleBase" id="RU003784"/>
    </source>
</evidence>
<keyword evidence="15" id="KW-1185">Reference proteome</keyword>
<dbReference type="Gene3D" id="1.10.20.140">
    <property type="match status" value="1"/>
</dbReference>
<dbReference type="GO" id="GO:0052381">
    <property type="term" value="F:tRNA dimethylallyltransferase activity"/>
    <property type="evidence" value="ECO:0007669"/>
    <property type="project" value="UniProtKB-UniRule"/>
</dbReference>
<organism evidence="14 15">
    <name type="scientific">Acetonema longum DSM 6540</name>
    <dbReference type="NCBI Taxonomy" id="1009370"/>
    <lineage>
        <taxon>Bacteria</taxon>
        <taxon>Bacillati</taxon>
        <taxon>Bacillota</taxon>
        <taxon>Negativicutes</taxon>
        <taxon>Acetonemataceae</taxon>
        <taxon>Acetonema</taxon>
    </lineage>
</organism>
<dbReference type="PANTHER" id="PTHR11088:SF60">
    <property type="entry name" value="TRNA DIMETHYLALLYLTRANSFERASE"/>
    <property type="match status" value="1"/>
</dbReference>
<accession>F7NPD0</accession>
<evidence type="ECO:0000256" key="10">
    <source>
        <dbReference type="HAMAP-Rule" id="MF_00185"/>
    </source>
</evidence>
<dbReference type="EC" id="2.5.1.75" evidence="10"/>
<evidence type="ECO:0000256" key="4">
    <source>
        <dbReference type="ARBA" id="ARBA00022679"/>
    </source>
</evidence>
<dbReference type="SUPFAM" id="SSF52540">
    <property type="entry name" value="P-loop containing nucleoside triphosphate hydrolases"/>
    <property type="match status" value="1"/>
</dbReference>
<dbReference type="STRING" id="1009370.ALO_19867"/>
<dbReference type="GO" id="GO:0006400">
    <property type="term" value="P:tRNA modification"/>
    <property type="evidence" value="ECO:0007669"/>
    <property type="project" value="TreeGrafter"/>
</dbReference>
<evidence type="ECO:0000313" key="14">
    <source>
        <dbReference type="EMBL" id="EGO62092.1"/>
    </source>
</evidence>
<feature type="binding site" evidence="10">
    <location>
        <begin position="13"/>
        <end position="18"/>
    </location>
    <ligand>
        <name>substrate</name>
    </ligand>
</feature>
<evidence type="ECO:0000256" key="2">
    <source>
        <dbReference type="ARBA" id="ARBA00003213"/>
    </source>
</evidence>
<dbReference type="HAMAP" id="MF_00185">
    <property type="entry name" value="IPP_trans"/>
    <property type="match status" value="1"/>
</dbReference>
<evidence type="ECO:0000256" key="5">
    <source>
        <dbReference type="ARBA" id="ARBA00022694"/>
    </source>
</evidence>
<name>F7NPD0_9FIRM</name>
<comment type="catalytic activity">
    <reaction evidence="9 10 11">
        <text>adenosine(37) in tRNA + dimethylallyl diphosphate = N(6)-dimethylallyladenosine(37) in tRNA + diphosphate</text>
        <dbReference type="Rhea" id="RHEA:26482"/>
        <dbReference type="Rhea" id="RHEA-COMP:10162"/>
        <dbReference type="Rhea" id="RHEA-COMP:10375"/>
        <dbReference type="ChEBI" id="CHEBI:33019"/>
        <dbReference type="ChEBI" id="CHEBI:57623"/>
        <dbReference type="ChEBI" id="CHEBI:74411"/>
        <dbReference type="ChEBI" id="CHEBI:74415"/>
        <dbReference type="EC" id="2.5.1.75"/>
    </reaction>
</comment>
<protein>
    <recommendedName>
        <fullName evidence="10">tRNA dimethylallyltransferase</fullName>
        <ecNumber evidence="10">2.5.1.75</ecNumber>
    </recommendedName>
    <alternativeName>
        <fullName evidence="10">Dimethylallyl diphosphate:tRNA dimethylallyltransferase</fullName>
        <shortName evidence="10">DMAPP:tRNA dimethylallyltransferase</shortName>
        <shortName evidence="10">DMATase</shortName>
    </alternativeName>
    <alternativeName>
        <fullName evidence="10">Isopentenyl-diphosphate:tRNA isopentenyltransferase</fullName>
        <shortName evidence="10">IPP transferase</shortName>
        <shortName evidence="10">IPPT</shortName>
        <shortName evidence="10">IPTase</shortName>
    </alternativeName>
</protein>
<evidence type="ECO:0000256" key="3">
    <source>
        <dbReference type="ARBA" id="ARBA00005842"/>
    </source>
</evidence>
<comment type="similarity">
    <text evidence="3 10 13">Belongs to the IPP transferase family.</text>
</comment>
<evidence type="ECO:0000256" key="6">
    <source>
        <dbReference type="ARBA" id="ARBA00022741"/>
    </source>
</evidence>
<evidence type="ECO:0000256" key="8">
    <source>
        <dbReference type="ARBA" id="ARBA00022842"/>
    </source>
</evidence>
<dbReference type="FunFam" id="1.10.20.140:FF:000001">
    <property type="entry name" value="tRNA dimethylallyltransferase"/>
    <property type="match status" value="1"/>
</dbReference>